<name>F2ARV4_RHOBT</name>
<dbReference type="EMBL" id="AFAR01000133">
    <property type="protein sequence ID" value="EGF27605.1"/>
    <property type="molecule type" value="Genomic_DNA"/>
</dbReference>
<dbReference type="PATRIC" id="fig|991778.3.peg.2595"/>
<reference evidence="1 2" key="1">
    <citation type="journal article" date="2013" name="Mar. Genomics">
        <title>Expression of sulfatases in Rhodopirellula baltica and the diversity of sulfatases in the genus Rhodopirellula.</title>
        <authorList>
            <person name="Wegner C.E."/>
            <person name="Richter-Heitmann T."/>
            <person name="Klindworth A."/>
            <person name="Klockow C."/>
            <person name="Richter M."/>
            <person name="Achstetter T."/>
            <person name="Glockner F.O."/>
            <person name="Harder J."/>
        </authorList>
    </citation>
    <scope>NUCLEOTIDE SEQUENCE [LARGE SCALE GENOMIC DNA]</scope>
    <source>
        <strain evidence="1 2">WH47</strain>
    </source>
</reference>
<protein>
    <submittedName>
        <fullName evidence="1">Uncharacterized protein</fullName>
    </submittedName>
</protein>
<accession>F2ARV4</accession>
<evidence type="ECO:0000313" key="2">
    <source>
        <dbReference type="Proteomes" id="UP000006222"/>
    </source>
</evidence>
<dbReference type="Proteomes" id="UP000006222">
    <property type="component" value="Unassembled WGS sequence"/>
</dbReference>
<dbReference type="AlphaFoldDB" id="F2ARV4"/>
<sequence>MHADAAISCRSLRRRANFGELGKRLTQLAKDADVEYSGEHQSCVVQL</sequence>
<proteinExistence type="predicted"/>
<evidence type="ECO:0000313" key="1">
    <source>
        <dbReference type="EMBL" id="EGF27605.1"/>
    </source>
</evidence>
<gene>
    <name evidence="1" type="ORF">RBWH47_04369</name>
</gene>
<comment type="caution">
    <text evidence="1">The sequence shown here is derived from an EMBL/GenBank/DDBJ whole genome shotgun (WGS) entry which is preliminary data.</text>
</comment>
<organism evidence="1 2">
    <name type="scientific">Rhodopirellula baltica WH47</name>
    <dbReference type="NCBI Taxonomy" id="991778"/>
    <lineage>
        <taxon>Bacteria</taxon>
        <taxon>Pseudomonadati</taxon>
        <taxon>Planctomycetota</taxon>
        <taxon>Planctomycetia</taxon>
        <taxon>Pirellulales</taxon>
        <taxon>Pirellulaceae</taxon>
        <taxon>Rhodopirellula</taxon>
    </lineage>
</organism>